<dbReference type="RefSeq" id="WP_285756629.1">
    <property type="nucleotide sequence ID" value="NZ_BSQG01000001.1"/>
</dbReference>
<keyword evidence="3" id="KW-1185">Reference proteome</keyword>
<proteinExistence type="predicted"/>
<evidence type="ECO:0000313" key="2">
    <source>
        <dbReference type="EMBL" id="GLU45738.1"/>
    </source>
</evidence>
<sequence>MTVDSKPQYVLPEALVHRNQELEEKVRNLTHALESRAVIDQAIGVIMAVRSCDSERAWTILSTASQRTNTKVREIASALTATAFGALPPETARPVRHALAIITSQPRRKPACLPDQDAGD</sequence>
<dbReference type="SMART" id="SM01012">
    <property type="entry name" value="ANTAR"/>
    <property type="match status" value="1"/>
</dbReference>
<dbReference type="Proteomes" id="UP001165092">
    <property type="component" value="Unassembled WGS sequence"/>
</dbReference>
<dbReference type="GO" id="GO:0003723">
    <property type="term" value="F:RNA binding"/>
    <property type="evidence" value="ECO:0007669"/>
    <property type="project" value="InterPro"/>
</dbReference>
<dbReference type="Gene3D" id="1.10.10.10">
    <property type="entry name" value="Winged helix-like DNA-binding domain superfamily/Winged helix DNA-binding domain"/>
    <property type="match status" value="1"/>
</dbReference>
<reference evidence="2" key="1">
    <citation type="submission" date="2023-02" db="EMBL/GenBank/DDBJ databases">
        <title>Nocardiopsis ansamitocini NBRC 112285.</title>
        <authorList>
            <person name="Ichikawa N."/>
            <person name="Sato H."/>
            <person name="Tonouchi N."/>
        </authorList>
    </citation>
    <scope>NUCLEOTIDE SEQUENCE</scope>
    <source>
        <strain evidence="2">NBRC 112285</strain>
    </source>
</reference>
<accession>A0A9W6UGX8</accession>
<dbReference type="InterPro" id="IPR036388">
    <property type="entry name" value="WH-like_DNA-bd_sf"/>
</dbReference>
<protein>
    <recommendedName>
        <fullName evidence="1">ANTAR domain-containing protein</fullName>
    </recommendedName>
</protein>
<dbReference type="EMBL" id="BSQG01000001">
    <property type="protein sequence ID" value="GLU45738.1"/>
    <property type="molecule type" value="Genomic_DNA"/>
</dbReference>
<organism evidence="2 3">
    <name type="scientific">Nocardiopsis ansamitocini</name>
    <dbReference type="NCBI Taxonomy" id="1670832"/>
    <lineage>
        <taxon>Bacteria</taxon>
        <taxon>Bacillati</taxon>
        <taxon>Actinomycetota</taxon>
        <taxon>Actinomycetes</taxon>
        <taxon>Streptosporangiales</taxon>
        <taxon>Nocardiopsidaceae</taxon>
        <taxon>Nocardiopsis</taxon>
    </lineage>
</organism>
<dbReference type="PROSITE" id="PS50921">
    <property type="entry name" value="ANTAR"/>
    <property type="match status" value="1"/>
</dbReference>
<gene>
    <name evidence="2" type="ORF">Nans01_00890</name>
</gene>
<evidence type="ECO:0000259" key="1">
    <source>
        <dbReference type="PROSITE" id="PS50921"/>
    </source>
</evidence>
<feature type="domain" description="ANTAR" evidence="1">
    <location>
        <begin position="19"/>
        <end position="80"/>
    </location>
</feature>
<dbReference type="InterPro" id="IPR011006">
    <property type="entry name" value="CheY-like_superfamily"/>
</dbReference>
<comment type="caution">
    <text evidence="2">The sequence shown here is derived from an EMBL/GenBank/DDBJ whole genome shotgun (WGS) entry which is preliminary data.</text>
</comment>
<dbReference type="Pfam" id="PF03861">
    <property type="entry name" value="ANTAR"/>
    <property type="match status" value="1"/>
</dbReference>
<name>A0A9W6UGX8_9ACTN</name>
<evidence type="ECO:0000313" key="3">
    <source>
        <dbReference type="Proteomes" id="UP001165092"/>
    </source>
</evidence>
<dbReference type="AlphaFoldDB" id="A0A9W6UGX8"/>
<dbReference type="InterPro" id="IPR005561">
    <property type="entry name" value="ANTAR"/>
</dbReference>
<dbReference type="SUPFAM" id="SSF52172">
    <property type="entry name" value="CheY-like"/>
    <property type="match status" value="1"/>
</dbReference>